<dbReference type="RefSeq" id="WP_289843140.1">
    <property type="nucleotide sequence ID" value="NZ_CATKSH010000035.1"/>
</dbReference>
<dbReference type="InterPro" id="IPR008756">
    <property type="entry name" value="Peptidase_M56"/>
</dbReference>
<feature type="domain" description="Peptidase M56" evidence="2">
    <location>
        <begin position="8"/>
        <end position="279"/>
    </location>
</feature>
<dbReference type="PANTHER" id="PTHR34978">
    <property type="entry name" value="POSSIBLE SENSOR-TRANSDUCER PROTEIN BLAR"/>
    <property type="match status" value="1"/>
</dbReference>
<dbReference type="PANTHER" id="PTHR34978:SF3">
    <property type="entry name" value="SLR0241 PROTEIN"/>
    <property type="match status" value="1"/>
</dbReference>
<keyword evidence="1" id="KW-1133">Transmembrane helix</keyword>
<feature type="transmembrane region" description="Helical" evidence="1">
    <location>
        <begin position="6"/>
        <end position="25"/>
    </location>
</feature>
<dbReference type="EMBL" id="CATKSH010000035">
    <property type="protein sequence ID" value="CAI9122148.1"/>
    <property type="molecule type" value="Genomic_DNA"/>
</dbReference>
<sequence>MTTFAFHLIAISVQCGVLVLLAAALSRAMRLTSAQSAGLWLAVIALSLAALLMGRIPLHLPSSDPLFRKSMTSEITSLTTAPRHATTRSGSWHENGGAVSHWPLVNWASVLLALWGSGIVAQLALAFLRLVRMRRIAADARPVADFQRRAEALFARHGLSRAPRVLVGPHVTTPLVAGLRRPAIYLPRGADLSSIELDLVLGHEMAHIARRDLLSGLVASCGQVVFWFHPAIRYAVRMYHDAREMACDARVLQRQTTTPFRYGALLLRLGVDAPSHGGIAVTSRRYRTMRRRLEGLKTAGAVRGGRYRLILMLPLLLVGLPWRPVASAQAPVSSVAPQTTKRPLFSYCVYDYSGMDRHDQYEMSYSAGLPSDEEQKLQKAHQSAFWILHDGRNYLFTDPETVARARAILAPQEKLYQAHGRLEGSYWQVHGPRTGNESRLSALRAYRQSLESSNLPADVKAREYARVDTDMKDIMTRLSDTAQADRQARETLDAAMAAAEAREATSTGELWALAQDAYARHLGQSW</sequence>
<evidence type="ECO:0000313" key="4">
    <source>
        <dbReference type="Proteomes" id="UP001176960"/>
    </source>
</evidence>
<gene>
    <name evidence="3" type="ORF">LMG32879_003005</name>
</gene>
<keyword evidence="1" id="KW-0472">Membrane</keyword>
<comment type="caution">
    <text evidence="3">The sequence shown here is derived from an EMBL/GenBank/DDBJ whole genome shotgun (WGS) entry which is preliminary data.</text>
</comment>
<dbReference type="Pfam" id="PF05569">
    <property type="entry name" value="Peptidase_M56"/>
    <property type="match status" value="1"/>
</dbReference>
<feature type="transmembrane region" description="Helical" evidence="1">
    <location>
        <begin position="107"/>
        <end position="131"/>
    </location>
</feature>
<organism evidence="3 4">
    <name type="scientific">Brytella acorum</name>
    <dbReference type="NCBI Taxonomy" id="2959299"/>
    <lineage>
        <taxon>Bacteria</taxon>
        <taxon>Pseudomonadati</taxon>
        <taxon>Pseudomonadota</taxon>
        <taxon>Alphaproteobacteria</taxon>
        <taxon>Acetobacterales</taxon>
        <taxon>Acetobacteraceae</taxon>
        <taxon>Brytella</taxon>
    </lineage>
</organism>
<evidence type="ECO:0000313" key="3">
    <source>
        <dbReference type="EMBL" id="CAI9122148.1"/>
    </source>
</evidence>
<dbReference type="Proteomes" id="UP001176960">
    <property type="component" value="Unassembled WGS sequence"/>
</dbReference>
<feature type="transmembrane region" description="Helical" evidence="1">
    <location>
        <begin position="37"/>
        <end position="58"/>
    </location>
</feature>
<proteinExistence type="predicted"/>
<evidence type="ECO:0000256" key="1">
    <source>
        <dbReference type="SAM" id="Phobius"/>
    </source>
</evidence>
<evidence type="ECO:0000259" key="2">
    <source>
        <dbReference type="Pfam" id="PF05569"/>
    </source>
</evidence>
<accession>A0AA35VDF7</accession>
<dbReference type="AlphaFoldDB" id="A0AA35VDF7"/>
<dbReference type="CDD" id="cd07341">
    <property type="entry name" value="M56_BlaR1_MecR1_like"/>
    <property type="match status" value="1"/>
</dbReference>
<keyword evidence="1" id="KW-0812">Transmembrane</keyword>
<keyword evidence="4" id="KW-1185">Reference proteome</keyword>
<protein>
    <submittedName>
        <fullName evidence="3">M56 family metallopeptidase</fullName>
    </submittedName>
</protein>
<reference evidence="3" key="1">
    <citation type="submission" date="2023-03" db="EMBL/GenBank/DDBJ databases">
        <authorList>
            <person name="Cleenwerck I."/>
        </authorList>
    </citation>
    <scope>NUCLEOTIDE SEQUENCE</scope>
    <source>
        <strain evidence="3">LMG 32879</strain>
    </source>
</reference>
<name>A0AA35VDF7_9PROT</name>
<dbReference type="InterPro" id="IPR052173">
    <property type="entry name" value="Beta-lactam_resp_regulator"/>
</dbReference>